<dbReference type="Proteomes" id="UP000093695">
    <property type="component" value="Chromosome"/>
</dbReference>
<evidence type="ECO:0000256" key="2">
    <source>
        <dbReference type="ARBA" id="ARBA00023015"/>
    </source>
</evidence>
<dbReference type="Pfam" id="PF03704">
    <property type="entry name" value="BTAD"/>
    <property type="match status" value="1"/>
</dbReference>
<evidence type="ECO:0000256" key="5">
    <source>
        <dbReference type="PROSITE-ProRule" id="PRU01091"/>
    </source>
</evidence>
<dbReference type="SUPFAM" id="SSF48452">
    <property type="entry name" value="TPR-like"/>
    <property type="match status" value="2"/>
</dbReference>
<dbReference type="PRINTS" id="PR00364">
    <property type="entry name" value="DISEASERSIST"/>
</dbReference>
<dbReference type="Gene3D" id="1.10.10.10">
    <property type="entry name" value="Winged helix-like DNA-binding domain superfamily/Winged helix DNA-binding domain"/>
    <property type="match status" value="2"/>
</dbReference>
<dbReference type="InterPro" id="IPR051677">
    <property type="entry name" value="AfsR-DnrI-RedD_regulator"/>
</dbReference>
<dbReference type="InterPro" id="IPR001867">
    <property type="entry name" value="OmpR/PhoB-type_DNA-bd"/>
</dbReference>
<evidence type="ECO:0000256" key="1">
    <source>
        <dbReference type="ARBA" id="ARBA00005820"/>
    </source>
</evidence>
<keyword evidence="2" id="KW-0805">Transcription regulation</keyword>
<dbReference type="InterPro" id="IPR027417">
    <property type="entry name" value="P-loop_NTPase"/>
</dbReference>
<dbReference type="KEGG" id="aori:SD37_30120"/>
<dbReference type="CDD" id="cd15831">
    <property type="entry name" value="BTAD"/>
    <property type="match status" value="1"/>
</dbReference>
<dbReference type="GO" id="GO:0043531">
    <property type="term" value="F:ADP binding"/>
    <property type="evidence" value="ECO:0007669"/>
    <property type="project" value="InterPro"/>
</dbReference>
<dbReference type="InterPro" id="IPR041664">
    <property type="entry name" value="AAA_16"/>
</dbReference>
<dbReference type="SMART" id="SM01043">
    <property type="entry name" value="BTAD"/>
    <property type="match status" value="1"/>
</dbReference>
<gene>
    <name evidence="7" type="ORF">SD37_30120</name>
</gene>
<organism evidence="7 8">
    <name type="scientific">Amycolatopsis orientalis</name>
    <name type="common">Nocardia orientalis</name>
    <dbReference type="NCBI Taxonomy" id="31958"/>
    <lineage>
        <taxon>Bacteria</taxon>
        <taxon>Bacillati</taxon>
        <taxon>Actinomycetota</taxon>
        <taxon>Actinomycetes</taxon>
        <taxon>Pseudonocardiales</taxon>
        <taxon>Pseudonocardiaceae</taxon>
        <taxon>Amycolatopsis</taxon>
    </lineage>
</organism>
<name>A0A193C4P7_AMYOR</name>
<dbReference type="PROSITE" id="PS51755">
    <property type="entry name" value="OMPR_PHOB"/>
    <property type="match status" value="1"/>
</dbReference>
<dbReference type="InterPro" id="IPR016032">
    <property type="entry name" value="Sig_transdc_resp-reg_C-effctor"/>
</dbReference>
<dbReference type="GO" id="GO:0003677">
    <property type="term" value="F:DNA binding"/>
    <property type="evidence" value="ECO:0007669"/>
    <property type="project" value="UniProtKB-UniRule"/>
</dbReference>
<feature type="domain" description="OmpR/PhoB-type" evidence="6">
    <location>
        <begin position="14"/>
        <end position="110"/>
    </location>
</feature>
<dbReference type="eggNOG" id="COG3903">
    <property type="taxonomic scope" value="Bacteria"/>
</dbReference>
<dbReference type="STRING" id="31958.SD37_30120"/>
<dbReference type="PANTHER" id="PTHR35807">
    <property type="entry name" value="TRANSCRIPTIONAL REGULATOR REDD-RELATED"/>
    <property type="match status" value="1"/>
</dbReference>
<dbReference type="PANTHER" id="PTHR35807:SF1">
    <property type="entry name" value="TRANSCRIPTIONAL REGULATOR REDD"/>
    <property type="match status" value="1"/>
</dbReference>
<dbReference type="Gene3D" id="3.40.50.300">
    <property type="entry name" value="P-loop containing nucleotide triphosphate hydrolases"/>
    <property type="match status" value="1"/>
</dbReference>
<dbReference type="InterPro" id="IPR011990">
    <property type="entry name" value="TPR-like_helical_dom_sf"/>
</dbReference>
<proteinExistence type="inferred from homology"/>
<dbReference type="Gene3D" id="1.25.40.10">
    <property type="entry name" value="Tetratricopeptide repeat domain"/>
    <property type="match status" value="2"/>
</dbReference>
<evidence type="ECO:0000313" key="8">
    <source>
        <dbReference type="Proteomes" id="UP000093695"/>
    </source>
</evidence>
<evidence type="ECO:0000256" key="3">
    <source>
        <dbReference type="ARBA" id="ARBA00023125"/>
    </source>
</evidence>
<dbReference type="EMBL" id="CP016174">
    <property type="protein sequence ID" value="ANN19457.1"/>
    <property type="molecule type" value="Genomic_DNA"/>
</dbReference>
<comment type="similarity">
    <text evidence="1">Belongs to the AfsR/DnrI/RedD regulatory family.</text>
</comment>
<keyword evidence="3 5" id="KW-0238">DNA-binding</keyword>
<dbReference type="eggNOG" id="COG3629">
    <property type="taxonomic scope" value="Bacteria"/>
</dbReference>
<protein>
    <submittedName>
        <fullName evidence="7">SARP family transcriptional regulator</fullName>
    </submittedName>
</protein>
<accession>A0A193C4P7</accession>
<dbReference type="InterPro" id="IPR005158">
    <property type="entry name" value="BTAD"/>
</dbReference>
<evidence type="ECO:0000313" key="7">
    <source>
        <dbReference type="EMBL" id="ANN19457.1"/>
    </source>
</evidence>
<dbReference type="GO" id="GO:0000160">
    <property type="term" value="P:phosphorelay signal transduction system"/>
    <property type="evidence" value="ECO:0007669"/>
    <property type="project" value="InterPro"/>
</dbReference>
<dbReference type="SUPFAM" id="SSF52540">
    <property type="entry name" value="P-loop containing nucleoside triphosphate hydrolases"/>
    <property type="match status" value="1"/>
</dbReference>
<dbReference type="SUPFAM" id="SSF46894">
    <property type="entry name" value="C-terminal effector domain of the bipartite response regulators"/>
    <property type="match status" value="1"/>
</dbReference>
<sequence>MCHSSRHGRTRRGTPFLRGATIEIRLLGPFRVIVDGSACSLGSARQRALLATLALSCGRLVSIDALARGVWGHEPPERIRGSLQTNVMRLRRLLGEHLVETEPDGYRLVSDPAGVDVLRFLALLDEAVGKEPAEERALLAGAIALWGGTPLEGAGSPTLADEWEPRLTERYLFAVERRIDLDTGVAADAELVAELTELVARHPLRESLWERLVRILARSGRRAEALAGYARLRSLLAEELGVEPGAELRRLHAELLAADVRAEPIAPVPVVPPVPRQLPFDVTGFTGRETELAQLDGFLDRGGPTRIVVIEGTAGVGKTALAVHWSHRLRERFPDGQLFVELRGHSAGTPVTPMDALSGFLQAVGVPADALPSTVEQRSAALRGRLAGTRMLVLLDNARDADQIRPLLPGSGNLVVVTSRNQLRGLVAREGARRMPLRSLDEHAAKALLAGSVGHARLDAEPGAVADLTLLCGGLPLALALAGERASRFPGTSLAWIVDELRDQRIRLDTLRDPQDAGTDLRAAFSWSYNALRPEAARLFRLLGLFPGVPIRVTTAAVAAGTGILEARELIDQLASAHLLNQPSTDRYRFHDLLRVYAAELAADDDPAERDAALLRLIDWYLAAVAAADELVRPDLLTSDVVLEPAEGPPPGFADREEATAWYVEERPALAALVRIAADRGWPDRAWKLAWLLRSFYSERHDQEDWFSTGEAAVEATRAASDPLGLQYAANNLGSAYLRATRPDEALEMLEEARKASVETGGSEVTVAILSNLSGAYHLRSEFEKSEQVAAEAARLAADNGQRTFVPHALLNISASRIGRGAYDEAAEAALEARRSFAELGDRYHAALALSNTGEALAGARRYEEAEEKCSGALAELHELGAEYGTIDVLITLVKIMRGLGREDQAVAYGAEALAVCQRLGDPRADEVRTMLSVPPPG</sequence>
<reference evidence="7 8" key="1">
    <citation type="journal article" date="2015" name="Genome Announc.">
        <title>Draft Genome Sequence of Norvancomycin-Producing Strain Amycolatopsis orientalis CPCC200066.</title>
        <authorList>
            <person name="Lei X."/>
            <person name="Yuan F."/>
            <person name="Shi Y."/>
            <person name="Li X."/>
            <person name="Wang L."/>
            <person name="Hong B."/>
        </authorList>
    </citation>
    <scope>NUCLEOTIDE SEQUENCE [LARGE SCALE GENOMIC DNA]</scope>
    <source>
        <strain evidence="7 8">B-37</strain>
    </source>
</reference>
<dbReference type="GO" id="GO:0006355">
    <property type="term" value="P:regulation of DNA-templated transcription"/>
    <property type="evidence" value="ECO:0007669"/>
    <property type="project" value="InterPro"/>
</dbReference>
<dbReference type="AlphaFoldDB" id="A0A193C4P7"/>
<keyword evidence="4" id="KW-0804">Transcription</keyword>
<feature type="DNA-binding region" description="OmpR/PhoB-type" evidence="5">
    <location>
        <begin position="14"/>
        <end position="110"/>
    </location>
</feature>
<dbReference type="SMART" id="SM00862">
    <property type="entry name" value="Trans_reg_C"/>
    <property type="match status" value="1"/>
</dbReference>
<evidence type="ECO:0000256" key="4">
    <source>
        <dbReference type="ARBA" id="ARBA00023163"/>
    </source>
</evidence>
<keyword evidence="8" id="KW-1185">Reference proteome</keyword>
<dbReference type="Pfam" id="PF00486">
    <property type="entry name" value="Trans_reg_C"/>
    <property type="match status" value="1"/>
</dbReference>
<evidence type="ECO:0000259" key="6">
    <source>
        <dbReference type="PROSITE" id="PS51755"/>
    </source>
</evidence>
<dbReference type="Pfam" id="PF13424">
    <property type="entry name" value="TPR_12"/>
    <property type="match status" value="1"/>
</dbReference>
<dbReference type="Pfam" id="PF13191">
    <property type="entry name" value="AAA_16"/>
    <property type="match status" value="1"/>
</dbReference>
<dbReference type="InterPro" id="IPR036388">
    <property type="entry name" value="WH-like_DNA-bd_sf"/>
</dbReference>